<reference evidence="10 11" key="1">
    <citation type="submission" date="2020-08" db="EMBL/GenBank/DDBJ databases">
        <title>Genomic Encyclopedia of Type Strains, Phase IV (KMG-IV): sequencing the most valuable type-strain genomes for metagenomic binning, comparative biology and taxonomic classification.</title>
        <authorList>
            <person name="Goeker M."/>
        </authorList>
    </citation>
    <scope>NUCLEOTIDE SEQUENCE [LARGE SCALE GENOMIC DNA]</scope>
    <source>
        <strain evidence="10 11">DSM 17498</strain>
    </source>
</reference>
<keyword evidence="5 8" id="KW-0812">Transmembrane</keyword>
<dbReference type="InterPro" id="IPR038731">
    <property type="entry name" value="RgtA/B/C-like"/>
</dbReference>
<evidence type="ECO:0000256" key="8">
    <source>
        <dbReference type="SAM" id="Phobius"/>
    </source>
</evidence>
<evidence type="ECO:0000313" key="10">
    <source>
        <dbReference type="EMBL" id="MBB5054237.1"/>
    </source>
</evidence>
<comment type="subcellular location">
    <subcellularLocation>
        <location evidence="1">Cell membrane</location>
        <topology evidence="1">Multi-pass membrane protein</topology>
    </subcellularLocation>
</comment>
<dbReference type="PANTHER" id="PTHR33908:SF11">
    <property type="entry name" value="MEMBRANE PROTEIN"/>
    <property type="match status" value="1"/>
</dbReference>
<dbReference type="AlphaFoldDB" id="A0A840N6N0"/>
<comment type="caution">
    <text evidence="10">The sequence shown here is derived from an EMBL/GenBank/DDBJ whole genome shotgun (WGS) entry which is preliminary data.</text>
</comment>
<feature type="domain" description="Glycosyltransferase RgtA/B/C/D-like" evidence="9">
    <location>
        <begin position="92"/>
        <end position="242"/>
    </location>
</feature>
<sequence>MSLPKVSSLSLPASAGTPLARPDSSILLKIFFAALAVRWIYALAMYALMGDDGLKGLDSTTYAANAETFARAIRAGAVHGAHWLGDAPYTMPLYQWLTTLPFLIFGGGGAISHILLQGALDSGTCILVYVLARSLDERIAIPSAIVAVLNPTQIVLSGLIYNDTSFTFFVTLTLFFAAHWTAKPSWKTGLGLGCALGCAALIRVSIAPWGFFAIGLLASYDAYRRTEVSNYLKLLMAAAILSLSLGIIAARNVAQFGTPTLTPQGGDYLALWVFPLAKETQDRTPYTTSLEKIIARTTERFGPPSENPFEQSVRYQEIGREAIRNEIQFSSLLKSWASGVFINLTSPAHLISPPVSQLPRAGFYGTPGNSFVEKVFNYTFRSGNAIYTWLLILGAIGLLAVRTIQIVGVITLASQSRHWPRMIFATSWIVFLLLLNGPIASPKYRLPLEPLFNIMTGAGLLAIRDRRSRLNTGKN</sequence>
<name>A0A840N6N0_9BRAD</name>
<dbReference type="GO" id="GO:0009103">
    <property type="term" value="P:lipopolysaccharide biosynthetic process"/>
    <property type="evidence" value="ECO:0007669"/>
    <property type="project" value="UniProtKB-ARBA"/>
</dbReference>
<evidence type="ECO:0000256" key="5">
    <source>
        <dbReference type="ARBA" id="ARBA00022692"/>
    </source>
</evidence>
<evidence type="ECO:0000259" key="9">
    <source>
        <dbReference type="Pfam" id="PF13231"/>
    </source>
</evidence>
<evidence type="ECO:0000256" key="4">
    <source>
        <dbReference type="ARBA" id="ARBA00022679"/>
    </source>
</evidence>
<evidence type="ECO:0000256" key="2">
    <source>
        <dbReference type="ARBA" id="ARBA00022475"/>
    </source>
</evidence>
<evidence type="ECO:0000256" key="3">
    <source>
        <dbReference type="ARBA" id="ARBA00022676"/>
    </source>
</evidence>
<feature type="transmembrane region" description="Helical" evidence="8">
    <location>
        <begin position="386"/>
        <end position="410"/>
    </location>
</feature>
<dbReference type="GO" id="GO:0005886">
    <property type="term" value="C:plasma membrane"/>
    <property type="evidence" value="ECO:0007669"/>
    <property type="project" value="UniProtKB-SubCell"/>
</dbReference>
<feature type="transmembrane region" description="Helical" evidence="8">
    <location>
        <begin position="93"/>
        <end position="116"/>
    </location>
</feature>
<keyword evidence="4 10" id="KW-0808">Transferase</keyword>
<feature type="transmembrane region" description="Helical" evidence="8">
    <location>
        <begin position="159"/>
        <end position="178"/>
    </location>
</feature>
<organism evidence="10 11">
    <name type="scientific">Afipia massiliensis</name>
    <dbReference type="NCBI Taxonomy" id="211460"/>
    <lineage>
        <taxon>Bacteria</taxon>
        <taxon>Pseudomonadati</taxon>
        <taxon>Pseudomonadota</taxon>
        <taxon>Alphaproteobacteria</taxon>
        <taxon>Hyphomicrobiales</taxon>
        <taxon>Nitrobacteraceae</taxon>
        <taxon>Afipia</taxon>
    </lineage>
</organism>
<protein>
    <submittedName>
        <fullName evidence="10">4-amino-4-deoxy-L-arabinose transferase-like glycosyltransferase</fullName>
    </submittedName>
</protein>
<dbReference type="EMBL" id="JACHIJ010000006">
    <property type="protein sequence ID" value="MBB5054237.1"/>
    <property type="molecule type" value="Genomic_DNA"/>
</dbReference>
<evidence type="ECO:0000313" key="11">
    <source>
        <dbReference type="Proteomes" id="UP000521227"/>
    </source>
</evidence>
<keyword evidence="2" id="KW-1003">Cell membrane</keyword>
<dbReference type="InterPro" id="IPR050297">
    <property type="entry name" value="LipidA_mod_glycosyltrf_83"/>
</dbReference>
<proteinExistence type="predicted"/>
<dbReference type="GO" id="GO:0016763">
    <property type="term" value="F:pentosyltransferase activity"/>
    <property type="evidence" value="ECO:0007669"/>
    <property type="project" value="TreeGrafter"/>
</dbReference>
<keyword evidence="3" id="KW-0328">Glycosyltransferase</keyword>
<dbReference type="RefSeq" id="WP_184088213.1">
    <property type="nucleotide sequence ID" value="NZ_JACHIJ010000006.1"/>
</dbReference>
<evidence type="ECO:0000256" key="1">
    <source>
        <dbReference type="ARBA" id="ARBA00004651"/>
    </source>
</evidence>
<keyword evidence="7 8" id="KW-0472">Membrane</keyword>
<feature type="transmembrane region" description="Helical" evidence="8">
    <location>
        <begin position="230"/>
        <end position="250"/>
    </location>
</feature>
<gene>
    <name evidence="10" type="ORF">HNQ36_004239</name>
</gene>
<evidence type="ECO:0000256" key="7">
    <source>
        <dbReference type="ARBA" id="ARBA00023136"/>
    </source>
</evidence>
<evidence type="ECO:0000256" key="6">
    <source>
        <dbReference type="ARBA" id="ARBA00022989"/>
    </source>
</evidence>
<feature type="transmembrane region" description="Helical" evidence="8">
    <location>
        <begin position="26"/>
        <end position="49"/>
    </location>
</feature>
<accession>A0A840N6N0</accession>
<dbReference type="Proteomes" id="UP000521227">
    <property type="component" value="Unassembled WGS sequence"/>
</dbReference>
<keyword evidence="6 8" id="KW-1133">Transmembrane helix</keyword>
<feature type="transmembrane region" description="Helical" evidence="8">
    <location>
        <begin position="190"/>
        <end position="218"/>
    </location>
</feature>
<dbReference type="Pfam" id="PF13231">
    <property type="entry name" value="PMT_2"/>
    <property type="match status" value="1"/>
</dbReference>
<dbReference type="PANTHER" id="PTHR33908">
    <property type="entry name" value="MANNOSYLTRANSFERASE YKCB-RELATED"/>
    <property type="match status" value="1"/>
</dbReference>
<feature type="transmembrane region" description="Helical" evidence="8">
    <location>
        <begin position="422"/>
        <end position="440"/>
    </location>
</feature>